<protein>
    <submittedName>
        <fullName evidence="1">Uncharacterized protein</fullName>
    </submittedName>
</protein>
<accession>A0AAX6EK53</accession>
<dbReference type="Proteomes" id="UP001140949">
    <property type="component" value="Unassembled WGS sequence"/>
</dbReference>
<proteinExistence type="predicted"/>
<evidence type="ECO:0000313" key="1">
    <source>
        <dbReference type="EMBL" id="KAJ6804423.1"/>
    </source>
</evidence>
<sequence>MIFKMIFRIKYYLNNILGDDLNVTGPQRNANAPVRPDVEAEQLKMKFGPESETRNQFNLIY</sequence>
<organism evidence="1 2">
    <name type="scientific">Iris pallida</name>
    <name type="common">Sweet iris</name>
    <dbReference type="NCBI Taxonomy" id="29817"/>
    <lineage>
        <taxon>Eukaryota</taxon>
        <taxon>Viridiplantae</taxon>
        <taxon>Streptophyta</taxon>
        <taxon>Embryophyta</taxon>
        <taxon>Tracheophyta</taxon>
        <taxon>Spermatophyta</taxon>
        <taxon>Magnoliopsida</taxon>
        <taxon>Liliopsida</taxon>
        <taxon>Asparagales</taxon>
        <taxon>Iridaceae</taxon>
        <taxon>Iridoideae</taxon>
        <taxon>Irideae</taxon>
        <taxon>Iris</taxon>
    </lineage>
</organism>
<gene>
    <name evidence="1" type="ORF">M6B38_183165</name>
</gene>
<keyword evidence="2" id="KW-1185">Reference proteome</keyword>
<reference evidence="1" key="1">
    <citation type="journal article" date="2023" name="GigaByte">
        <title>Genome assembly of the bearded iris, Iris pallida Lam.</title>
        <authorList>
            <person name="Bruccoleri R.E."/>
            <person name="Oakeley E.J."/>
            <person name="Faust A.M.E."/>
            <person name="Altorfer M."/>
            <person name="Dessus-Babus S."/>
            <person name="Burckhardt D."/>
            <person name="Oertli M."/>
            <person name="Naumann U."/>
            <person name="Petersen F."/>
            <person name="Wong J."/>
        </authorList>
    </citation>
    <scope>NUCLEOTIDE SEQUENCE</scope>
    <source>
        <strain evidence="1">GSM-AAB239-AS_SAM_17_03QT</strain>
    </source>
</reference>
<name>A0AAX6EK53_IRIPA</name>
<dbReference type="EMBL" id="JANAVB010035820">
    <property type="protein sequence ID" value="KAJ6804423.1"/>
    <property type="molecule type" value="Genomic_DNA"/>
</dbReference>
<comment type="caution">
    <text evidence="1">The sequence shown here is derived from an EMBL/GenBank/DDBJ whole genome shotgun (WGS) entry which is preliminary data.</text>
</comment>
<reference evidence="1" key="2">
    <citation type="submission" date="2023-04" db="EMBL/GenBank/DDBJ databases">
        <authorList>
            <person name="Bruccoleri R.E."/>
            <person name="Oakeley E.J."/>
            <person name="Faust A.-M."/>
            <person name="Dessus-Babus S."/>
            <person name="Altorfer M."/>
            <person name="Burckhardt D."/>
            <person name="Oertli M."/>
            <person name="Naumann U."/>
            <person name="Petersen F."/>
            <person name="Wong J."/>
        </authorList>
    </citation>
    <scope>NUCLEOTIDE SEQUENCE</scope>
    <source>
        <strain evidence="1">GSM-AAB239-AS_SAM_17_03QT</strain>
        <tissue evidence="1">Leaf</tissue>
    </source>
</reference>
<evidence type="ECO:0000313" key="2">
    <source>
        <dbReference type="Proteomes" id="UP001140949"/>
    </source>
</evidence>
<dbReference type="AlphaFoldDB" id="A0AAX6EK53"/>